<proteinExistence type="predicted"/>
<evidence type="ECO:0000313" key="3">
    <source>
        <dbReference type="EMBL" id="MFB9149704.1"/>
    </source>
</evidence>
<dbReference type="Proteomes" id="UP001589670">
    <property type="component" value="Unassembled WGS sequence"/>
</dbReference>
<dbReference type="Pfam" id="PF13609">
    <property type="entry name" value="Porin_4"/>
    <property type="match status" value="1"/>
</dbReference>
<evidence type="ECO:0000259" key="2">
    <source>
        <dbReference type="Pfam" id="PF13609"/>
    </source>
</evidence>
<feature type="domain" description="Porin" evidence="2">
    <location>
        <begin position="11"/>
        <end position="382"/>
    </location>
</feature>
<evidence type="ECO:0000256" key="1">
    <source>
        <dbReference type="SAM" id="SignalP"/>
    </source>
</evidence>
<name>A0ABV5HZ64_9RHOB</name>
<feature type="chain" id="PRO_5046672499" evidence="1">
    <location>
        <begin position="24"/>
        <end position="401"/>
    </location>
</feature>
<feature type="signal peptide" evidence="1">
    <location>
        <begin position="1"/>
        <end position="23"/>
    </location>
</feature>
<dbReference type="EMBL" id="JBHMEC010000012">
    <property type="protein sequence ID" value="MFB9149704.1"/>
    <property type="molecule type" value="Genomic_DNA"/>
</dbReference>
<accession>A0ABV5HZ64</accession>
<gene>
    <name evidence="3" type="ORF">ACFFU4_08090</name>
</gene>
<dbReference type="InterPro" id="IPR033900">
    <property type="entry name" value="Gram_neg_porin_domain"/>
</dbReference>
<dbReference type="Gene3D" id="2.40.160.10">
    <property type="entry name" value="Porin"/>
    <property type="match status" value="1"/>
</dbReference>
<dbReference type="RefSeq" id="WP_377068885.1">
    <property type="nucleotide sequence ID" value="NZ_JBHMEC010000012.1"/>
</dbReference>
<protein>
    <submittedName>
        <fullName evidence="3">Porin</fullName>
    </submittedName>
</protein>
<keyword evidence="4" id="KW-1185">Reference proteome</keyword>
<comment type="caution">
    <text evidence="3">The sequence shown here is derived from an EMBL/GenBank/DDBJ whole genome shotgun (WGS) entry which is preliminary data.</text>
</comment>
<keyword evidence="1" id="KW-0732">Signal</keyword>
<organism evidence="3 4">
    <name type="scientific">Roseovarius ramblicola</name>
    <dbReference type="NCBI Taxonomy" id="2022336"/>
    <lineage>
        <taxon>Bacteria</taxon>
        <taxon>Pseudomonadati</taxon>
        <taxon>Pseudomonadota</taxon>
        <taxon>Alphaproteobacteria</taxon>
        <taxon>Rhodobacterales</taxon>
        <taxon>Roseobacteraceae</taxon>
        <taxon>Roseovarius</taxon>
    </lineage>
</organism>
<dbReference type="SUPFAM" id="SSF56935">
    <property type="entry name" value="Porins"/>
    <property type="match status" value="1"/>
</dbReference>
<reference evidence="3 4" key="1">
    <citation type="submission" date="2024-09" db="EMBL/GenBank/DDBJ databases">
        <authorList>
            <person name="Sun Q."/>
            <person name="Mori K."/>
        </authorList>
    </citation>
    <scope>NUCLEOTIDE SEQUENCE [LARGE SCALE GENOMIC DNA]</scope>
    <source>
        <strain evidence="3 4">CECT 9424</strain>
    </source>
</reference>
<evidence type="ECO:0000313" key="4">
    <source>
        <dbReference type="Proteomes" id="UP001589670"/>
    </source>
</evidence>
<dbReference type="InterPro" id="IPR023614">
    <property type="entry name" value="Porin_dom_sf"/>
</dbReference>
<sequence>MKKHLLSTSAIALGVAMAAPASAAEWDVSWGGFANVHVGAVSIDDDTSTSDWDGVDVYTNAEIIFSPSVTLDNGMTFGYSVQMEAMNGFSIDESYMTISSDTLGKVVLGSENSAGYALMGSVYTPHPSSMAINSRSTSAFIPVTGSTGFRQAGLSSLTEVAGNNDVQRITYFTPSFNGLTLGVSYAATDKGNASNNFGVDRDAGGDVVDIFDIGAKYSQSFNGVDIGLAARWGTGDRNATAASAATCLEGTPSSTAHVYLASDGDCSSGDITLEEGTTADAGGDPTTWAVGGTIGVSGFTFGATYAENNDDRAGDINDQKGYSFGASYDLAGPWSVGATMYHGEEETAGRDNEYKAYQVGARRSLGTGVSWDIYYVHQETQNSAGTEIEGDLFGTAVNLSF</sequence>